<name>F7VVL0_SORMK</name>
<dbReference type="eggNOG" id="ENOG502RA23">
    <property type="taxonomic scope" value="Eukaryota"/>
</dbReference>
<evidence type="ECO:0000259" key="2">
    <source>
        <dbReference type="Pfam" id="PF03992"/>
    </source>
</evidence>
<feature type="compositionally biased region" description="Polar residues" evidence="1">
    <location>
        <begin position="29"/>
        <end position="59"/>
    </location>
</feature>
<organism evidence="3 4">
    <name type="scientific">Sordaria macrospora (strain ATCC MYA-333 / DSM 997 / K(L3346) / K-hell)</name>
    <dbReference type="NCBI Taxonomy" id="771870"/>
    <lineage>
        <taxon>Eukaryota</taxon>
        <taxon>Fungi</taxon>
        <taxon>Dikarya</taxon>
        <taxon>Ascomycota</taxon>
        <taxon>Pezizomycotina</taxon>
        <taxon>Sordariomycetes</taxon>
        <taxon>Sordariomycetidae</taxon>
        <taxon>Sordariales</taxon>
        <taxon>Sordariaceae</taxon>
        <taxon>Sordaria</taxon>
    </lineage>
</organism>
<dbReference type="InterPro" id="IPR011008">
    <property type="entry name" value="Dimeric_a/b-barrel"/>
</dbReference>
<evidence type="ECO:0000256" key="1">
    <source>
        <dbReference type="SAM" id="MobiDB-lite"/>
    </source>
</evidence>
<sequence length="158" mass="17775">MIHTTEFRHQISSLPGVINLSPLTIQSHNTETYPHNQQSQETMPEDTFLSNNDDQSSPLATGAATGSGSGSQVYAHPQHADALARVYEETTRLSASEPGVIYYCISRESEDTRVFHFFERYTGREEFEAHNCQPIIRKLVEEDGYIERVEAVFAKPLA</sequence>
<dbReference type="SUPFAM" id="SSF54909">
    <property type="entry name" value="Dimeric alpha+beta barrel"/>
    <property type="match status" value="1"/>
</dbReference>
<dbReference type="AlphaFoldDB" id="F7VVL0"/>
<keyword evidence="4" id="KW-1185">Reference proteome</keyword>
<dbReference type="InterPro" id="IPR007138">
    <property type="entry name" value="ABM_dom"/>
</dbReference>
<dbReference type="Pfam" id="PF03992">
    <property type="entry name" value="ABM"/>
    <property type="match status" value="1"/>
</dbReference>
<accession>F7VVL0</accession>
<gene>
    <name evidence="3" type="ORF">SMAC_03583</name>
</gene>
<dbReference type="EMBL" id="CABT02000009">
    <property type="protein sequence ID" value="CCC09551.1"/>
    <property type="molecule type" value="Genomic_DNA"/>
</dbReference>
<feature type="domain" description="ABM" evidence="2">
    <location>
        <begin position="73"/>
        <end position="140"/>
    </location>
</feature>
<feature type="region of interest" description="Disordered" evidence="1">
    <location>
        <begin position="29"/>
        <end position="75"/>
    </location>
</feature>
<proteinExistence type="predicted"/>
<dbReference type="InParanoid" id="F7VVL0"/>
<evidence type="ECO:0000313" key="4">
    <source>
        <dbReference type="Proteomes" id="UP000001881"/>
    </source>
</evidence>
<evidence type="ECO:0000313" key="3">
    <source>
        <dbReference type="EMBL" id="CCC09551.1"/>
    </source>
</evidence>
<comment type="caution">
    <text evidence="3">The sequence shown here is derived from an EMBL/GenBank/DDBJ whole genome shotgun (WGS) entry which is preliminary data.</text>
</comment>
<dbReference type="Gene3D" id="3.30.70.100">
    <property type="match status" value="1"/>
</dbReference>
<dbReference type="VEuPathDB" id="FungiDB:SMAC_03583"/>
<dbReference type="HOGENOM" id="CLU_1670472_0_0_1"/>
<protein>
    <submittedName>
        <fullName evidence="3">WGS project CABT00000000 data, contig 2.9</fullName>
    </submittedName>
</protein>
<reference evidence="3 4" key="1">
    <citation type="journal article" date="2010" name="PLoS Genet.">
        <title>De novo assembly of a 40 Mb eukaryotic genome from short sequence reads: Sordaria macrospora, a model organism for fungal morphogenesis.</title>
        <authorList>
            <person name="Nowrousian M."/>
            <person name="Stajich J."/>
            <person name="Chu M."/>
            <person name="Engh I."/>
            <person name="Espagne E."/>
            <person name="Halliday K."/>
            <person name="Kamerewerd J."/>
            <person name="Kempken F."/>
            <person name="Knab B."/>
            <person name="Kuo H.C."/>
            <person name="Osiewacz H.D."/>
            <person name="Poeggeler S."/>
            <person name="Read N."/>
            <person name="Seiler S."/>
            <person name="Smith K."/>
            <person name="Zickler D."/>
            <person name="Kueck U."/>
            <person name="Freitag M."/>
        </authorList>
    </citation>
    <scope>NUCLEOTIDE SEQUENCE [LARGE SCALE GENOMIC DNA]</scope>
    <source>
        <strain evidence="4">ATCC MYA-333 / DSM 997 / K(L3346) / K-hell</strain>
        <tissue evidence="3">Mycelium</tissue>
    </source>
</reference>
<dbReference type="OrthoDB" id="4641034at2759"/>
<dbReference type="Proteomes" id="UP000001881">
    <property type="component" value="Unassembled WGS sequence"/>
</dbReference>